<evidence type="ECO:0000256" key="3">
    <source>
        <dbReference type="ARBA" id="ARBA00022692"/>
    </source>
</evidence>
<feature type="domain" description="Major facilitator superfamily (MFS) profile" evidence="7">
    <location>
        <begin position="41"/>
        <end position="531"/>
    </location>
</feature>
<dbReference type="Pfam" id="PF07690">
    <property type="entry name" value="MFS_1"/>
    <property type="match status" value="1"/>
</dbReference>
<evidence type="ECO:0000256" key="5">
    <source>
        <dbReference type="ARBA" id="ARBA00023136"/>
    </source>
</evidence>
<dbReference type="Proteomes" id="UP000235786">
    <property type="component" value="Unassembled WGS sequence"/>
</dbReference>
<evidence type="ECO:0000313" key="8">
    <source>
        <dbReference type="EMBL" id="PMD41915.1"/>
    </source>
</evidence>
<feature type="transmembrane region" description="Helical" evidence="6">
    <location>
        <begin position="163"/>
        <end position="182"/>
    </location>
</feature>
<dbReference type="AlphaFoldDB" id="A0A2J6RTS9"/>
<dbReference type="InterPro" id="IPR036259">
    <property type="entry name" value="MFS_trans_sf"/>
</dbReference>
<dbReference type="CDD" id="cd17502">
    <property type="entry name" value="MFS_Azr1_MDR_like"/>
    <property type="match status" value="1"/>
</dbReference>
<feature type="transmembrane region" description="Helical" evidence="6">
    <location>
        <begin position="267"/>
        <end position="286"/>
    </location>
</feature>
<dbReference type="PANTHER" id="PTHR23501">
    <property type="entry name" value="MAJOR FACILITATOR SUPERFAMILY"/>
    <property type="match status" value="1"/>
</dbReference>
<keyword evidence="4 6" id="KW-1133">Transmembrane helix</keyword>
<protein>
    <submittedName>
        <fullName evidence="8">Efflux pump</fullName>
    </submittedName>
</protein>
<dbReference type="OrthoDB" id="10021397at2759"/>
<organism evidence="8 9">
    <name type="scientific">Hyaloscypha variabilis (strain UAMH 11265 / GT02V1 / F)</name>
    <name type="common">Meliniomyces variabilis</name>
    <dbReference type="NCBI Taxonomy" id="1149755"/>
    <lineage>
        <taxon>Eukaryota</taxon>
        <taxon>Fungi</taxon>
        <taxon>Dikarya</taxon>
        <taxon>Ascomycota</taxon>
        <taxon>Pezizomycotina</taxon>
        <taxon>Leotiomycetes</taxon>
        <taxon>Helotiales</taxon>
        <taxon>Hyaloscyphaceae</taxon>
        <taxon>Hyaloscypha</taxon>
        <taxon>Hyaloscypha variabilis</taxon>
    </lineage>
</organism>
<dbReference type="GO" id="GO:0005886">
    <property type="term" value="C:plasma membrane"/>
    <property type="evidence" value="ECO:0007669"/>
    <property type="project" value="TreeGrafter"/>
</dbReference>
<keyword evidence="3 6" id="KW-0812">Transmembrane</keyword>
<dbReference type="GO" id="GO:0022857">
    <property type="term" value="F:transmembrane transporter activity"/>
    <property type="evidence" value="ECO:0007669"/>
    <property type="project" value="InterPro"/>
</dbReference>
<dbReference type="InterPro" id="IPR011701">
    <property type="entry name" value="MFS"/>
</dbReference>
<dbReference type="FunFam" id="1.20.1250.20:FF:000196">
    <property type="entry name" value="MFS toxin efflux pump (AflT)"/>
    <property type="match status" value="1"/>
</dbReference>
<dbReference type="InterPro" id="IPR020846">
    <property type="entry name" value="MFS_dom"/>
</dbReference>
<feature type="transmembrane region" description="Helical" evidence="6">
    <location>
        <begin position="38"/>
        <end position="63"/>
    </location>
</feature>
<feature type="transmembrane region" description="Helical" evidence="6">
    <location>
        <begin position="194"/>
        <end position="215"/>
    </location>
</feature>
<evidence type="ECO:0000259" key="7">
    <source>
        <dbReference type="PROSITE" id="PS50850"/>
    </source>
</evidence>
<feature type="transmembrane region" description="Helical" evidence="6">
    <location>
        <begin position="131"/>
        <end position="156"/>
    </location>
</feature>
<comment type="similarity">
    <text evidence="2">Belongs to the major facilitator superfamily. TCR/Tet family.</text>
</comment>
<dbReference type="Gene3D" id="1.20.1250.20">
    <property type="entry name" value="MFS general substrate transporter like domains"/>
    <property type="match status" value="1"/>
</dbReference>
<name>A0A2J6RTS9_HYAVF</name>
<feature type="transmembrane region" description="Helical" evidence="6">
    <location>
        <begin position="370"/>
        <end position="388"/>
    </location>
</feature>
<sequence>MSISSDLQNPPDVSTDVTEAAAAAPAEAEFEYVTGVKLWLATAAVTLVCFLMMLDMSIIVTAIPRITTDFHSLGDVGWYGSAYLLSNCALQPSTGKIYSNFGSKNTFIAFLGLFEIGSTICGAARSSNMLIVGRAVAGLGASGLTNGALTIIGAIAPMHKRPALMGIMMAIGQLGIVGGPLLGGALTEYVTWRWCFYINLPIGGASALLLFLIHIPDRLDMSKAEKNTARELLSKLDIGGFCLFAPCAIMFLMALEWGGTKYAWNSAKVIGLLCGSAGTFAIFVVWEFRQGDNAMIPYSMLRKKEVWSSCIVIFFFFGGLLTFTYYLPIYFQAVKGVAPSPSGVYILPGILSQMMMAVVSGVLVGKLGYYLPWIASSGVIVAIAAGLISTFTPHTPTATWVGYQFLAGIGRGCGMAIPIVAIQSVVTPAQIPVAMSLIAFSQTFGGTLFLTFDQTIFSRSLVDGLKRFAPTVDAQAVIAAGASGIRQVVKPDQVEGVVLAYNLGINRNFYLAAGASVGTFVFSWGMGWHSVKKKKVVAPEA</sequence>
<dbReference type="EMBL" id="KZ613944">
    <property type="protein sequence ID" value="PMD41915.1"/>
    <property type="molecule type" value="Genomic_DNA"/>
</dbReference>
<dbReference type="SUPFAM" id="SSF103473">
    <property type="entry name" value="MFS general substrate transporter"/>
    <property type="match status" value="1"/>
</dbReference>
<evidence type="ECO:0000256" key="6">
    <source>
        <dbReference type="SAM" id="Phobius"/>
    </source>
</evidence>
<feature type="transmembrane region" description="Helical" evidence="6">
    <location>
        <begin position="509"/>
        <end position="528"/>
    </location>
</feature>
<reference evidence="8 9" key="1">
    <citation type="submission" date="2016-04" db="EMBL/GenBank/DDBJ databases">
        <title>A degradative enzymes factory behind the ericoid mycorrhizal symbiosis.</title>
        <authorList>
            <consortium name="DOE Joint Genome Institute"/>
            <person name="Martino E."/>
            <person name="Morin E."/>
            <person name="Grelet G."/>
            <person name="Kuo A."/>
            <person name="Kohler A."/>
            <person name="Daghino S."/>
            <person name="Barry K."/>
            <person name="Choi C."/>
            <person name="Cichocki N."/>
            <person name="Clum A."/>
            <person name="Copeland A."/>
            <person name="Hainaut M."/>
            <person name="Haridas S."/>
            <person name="Labutti K."/>
            <person name="Lindquist E."/>
            <person name="Lipzen A."/>
            <person name="Khouja H.-R."/>
            <person name="Murat C."/>
            <person name="Ohm R."/>
            <person name="Olson A."/>
            <person name="Spatafora J."/>
            <person name="Veneault-Fourrey C."/>
            <person name="Henrissat B."/>
            <person name="Grigoriev I."/>
            <person name="Martin F."/>
            <person name="Perotto S."/>
        </authorList>
    </citation>
    <scope>NUCLEOTIDE SEQUENCE [LARGE SCALE GENOMIC DNA]</scope>
    <source>
        <strain evidence="8 9">F</strain>
    </source>
</reference>
<dbReference type="PANTHER" id="PTHR23501:SF193">
    <property type="entry name" value="MULTIDRUG TRANSPORTER, PUTATIVE (AFU_ORTHOLOGUE AFUA_8G00940)-RELATED"/>
    <property type="match status" value="1"/>
</dbReference>
<dbReference type="FunFam" id="1.20.1720.10:FF:000012">
    <property type="entry name" value="MFS toxin efflux pump (AflT)"/>
    <property type="match status" value="1"/>
</dbReference>
<feature type="transmembrane region" description="Helical" evidence="6">
    <location>
        <begin position="306"/>
        <end position="331"/>
    </location>
</feature>
<comment type="subcellular location">
    <subcellularLocation>
        <location evidence="1">Membrane</location>
        <topology evidence="1">Multi-pass membrane protein</topology>
    </subcellularLocation>
</comment>
<feature type="transmembrane region" description="Helical" evidence="6">
    <location>
        <begin position="343"/>
        <end position="363"/>
    </location>
</feature>
<accession>A0A2J6RTS9</accession>
<gene>
    <name evidence="8" type="ORF">L207DRAFT_543807</name>
</gene>
<feature type="transmembrane region" description="Helical" evidence="6">
    <location>
        <begin position="106"/>
        <end position="125"/>
    </location>
</feature>
<evidence type="ECO:0000256" key="2">
    <source>
        <dbReference type="ARBA" id="ARBA00007520"/>
    </source>
</evidence>
<evidence type="ECO:0000256" key="4">
    <source>
        <dbReference type="ARBA" id="ARBA00022989"/>
    </source>
</evidence>
<keyword evidence="5 6" id="KW-0472">Membrane</keyword>
<keyword evidence="9" id="KW-1185">Reference proteome</keyword>
<evidence type="ECO:0000256" key="1">
    <source>
        <dbReference type="ARBA" id="ARBA00004141"/>
    </source>
</evidence>
<feature type="transmembrane region" description="Helical" evidence="6">
    <location>
        <begin position="400"/>
        <end position="421"/>
    </location>
</feature>
<feature type="transmembrane region" description="Helical" evidence="6">
    <location>
        <begin position="433"/>
        <end position="452"/>
    </location>
</feature>
<dbReference type="Gene3D" id="1.20.1720.10">
    <property type="entry name" value="Multidrug resistance protein D"/>
    <property type="match status" value="1"/>
</dbReference>
<feature type="transmembrane region" description="Helical" evidence="6">
    <location>
        <begin position="236"/>
        <end position="255"/>
    </location>
</feature>
<proteinExistence type="inferred from homology"/>
<evidence type="ECO:0000313" key="9">
    <source>
        <dbReference type="Proteomes" id="UP000235786"/>
    </source>
</evidence>
<dbReference type="PROSITE" id="PS50850">
    <property type="entry name" value="MFS"/>
    <property type="match status" value="1"/>
</dbReference>